<feature type="transmembrane region" description="Helical" evidence="7">
    <location>
        <begin position="269"/>
        <end position="290"/>
    </location>
</feature>
<feature type="domain" description="ABC transmembrane type-1" evidence="8">
    <location>
        <begin position="386"/>
        <end position="571"/>
    </location>
</feature>
<name>A0ABY5J5I8_9BACT</name>
<keyword evidence="10" id="KW-1185">Reference proteome</keyword>
<dbReference type="Proteomes" id="UP001059576">
    <property type="component" value="Chromosome"/>
</dbReference>
<dbReference type="InterPro" id="IPR035906">
    <property type="entry name" value="MetI-like_sf"/>
</dbReference>
<dbReference type="Gene3D" id="1.10.3720.10">
    <property type="entry name" value="MetI-like"/>
    <property type="match status" value="2"/>
</dbReference>
<proteinExistence type="predicted"/>
<evidence type="ECO:0000259" key="8">
    <source>
        <dbReference type="PROSITE" id="PS50928"/>
    </source>
</evidence>
<keyword evidence="2" id="KW-0813">Transport</keyword>
<evidence type="ECO:0000256" key="5">
    <source>
        <dbReference type="ARBA" id="ARBA00022989"/>
    </source>
</evidence>
<dbReference type="EMBL" id="CP101808">
    <property type="protein sequence ID" value="UUD37146.1"/>
    <property type="molecule type" value="Genomic_DNA"/>
</dbReference>
<evidence type="ECO:0000256" key="4">
    <source>
        <dbReference type="ARBA" id="ARBA00022692"/>
    </source>
</evidence>
<evidence type="ECO:0000256" key="1">
    <source>
        <dbReference type="ARBA" id="ARBA00004651"/>
    </source>
</evidence>
<feature type="transmembrane region" description="Helical" evidence="7">
    <location>
        <begin position="37"/>
        <end position="56"/>
    </location>
</feature>
<keyword evidence="3" id="KW-1003">Cell membrane</keyword>
<dbReference type="RefSeq" id="WP_129722163.1">
    <property type="nucleotide sequence ID" value="NZ_CP101808.1"/>
</dbReference>
<dbReference type="SUPFAM" id="SSF161098">
    <property type="entry name" value="MetI-like"/>
    <property type="match status" value="2"/>
</dbReference>
<organism evidence="9 10">
    <name type="scientific">Mycoplasmopsis equigenitalium</name>
    <dbReference type="NCBI Taxonomy" id="114883"/>
    <lineage>
        <taxon>Bacteria</taxon>
        <taxon>Bacillati</taxon>
        <taxon>Mycoplasmatota</taxon>
        <taxon>Mycoplasmoidales</taxon>
        <taxon>Metamycoplasmataceae</taxon>
        <taxon>Mycoplasmopsis</taxon>
    </lineage>
</organism>
<dbReference type="PANTHER" id="PTHR30043:SF1">
    <property type="entry name" value="ABC TRANSPORT SYSTEM PERMEASE PROTEIN P69"/>
    <property type="match status" value="1"/>
</dbReference>
<feature type="transmembrane region" description="Helical" evidence="7">
    <location>
        <begin position="170"/>
        <end position="189"/>
    </location>
</feature>
<keyword evidence="5 7" id="KW-1133">Transmembrane helix</keyword>
<evidence type="ECO:0000256" key="6">
    <source>
        <dbReference type="ARBA" id="ARBA00023136"/>
    </source>
</evidence>
<dbReference type="InterPro" id="IPR000515">
    <property type="entry name" value="MetI-like"/>
</dbReference>
<feature type="transmembrane region" description="Helical" evidence="7">
    <location>
        <begin position="550"/>
        <end position="571"/>
    </location>
</feature>
<feature type="transmembrane region" description="Helical" evidence="7">
    <location>
        <begin position="326"/>
        <end position="344"/>
    </location>
</feature>
<keyword evidence="6 7" id="KW-0472">Membrane</keyword>
<keyword evidence="4 7" id="KW-0812">Transmembrane</keyword>
<evidence type="ECO:0000313" key="9">
    <source>
        <dbReference type="EMBL" id="UUD37146.1"/>
    </source>
</evidence>
<gene>
    <name evidence="9" type="ORF">NPA09_01045</name>
</gene>
<evidence type="ECO:0000313" key="10">
    <source>
        <dbReference type="Proteomes" id="UP001059576"/>
    </source>
</evidence>
<feature type="transmembrane region" description="Helical" evidence="7">
    <location>
        <begin position="141"/>
        <end position="164"/>
    </location>
</feature>
<dbReference type="PANTHER" id="PTHR30043">
    <property type="entry name" value="PHOSPHONATES TRANSPORT SYSTEM PERMEASE PROTEIN"/>
    <property type="match status" value="1"/>
</dbReference>
<feature type="transmembrane region" description="Helical" evidence="7">
    <location>
        <begin position="392"/>
        <end position="410"/>
    </location>
</feature>
<feature type="domain" description="ABC transmembrane type-1" evidence="8">
    <location>
        <begin position="105"/>
        <end position="290"/>
    </location>
</feature>
<dbReference type="PROSITE" id="PS50928">
    <property type="entry name" value="ABC_TM1"/>
    <property type="match status" value="2"/>
</dbReference>
<evidence type="ECO:0000256" key="7">
    <source>
        <dbReference type="SAM" id="Phobius"/>
    </source>
</evidence>
<evidence type="ECO:0000256" key="3">
    <source>
        <dbReference type="ARBA" id="ARBA00022475"/>
    </source>
</evidence>
<reference evidence="9" key="1">
    <citation type="submission" date="2022-07" db="EMBL/GenBank/DDBJ databases">
        <title>Complete genome of Mycoplasma equigenitalium type strain T37.</title>
        <authorList>
            <person name="Spergser J."/>
        </authorList>
    </citation>
    <scope>NUCLEOTIDE SEQUENCE</scope>
    <source>
        <strain evidence="9">T37</strain>
    </source>
</reference>
<comment type="subcellular location">
    <subcellularLocation>
        <location evidence="1">Cell membrane</location>
        <topology evidence="1">Multi-pass membrane protein</topology>
    </subcellularLocation>
</comment>
<protein>
    <submittedName>
        <fullName evidence="9">ABC transporter permease subunit</fullName>
    </submittedName>
</protein>
<evidence type="ECO:0000256" key="2">
    <source>
        <dbReference type="ARBA" id="ARBA00022448"/>
    </source>
</evidence>
<feature type="transmembrane region" description="Helical" evidence="7">
    <location>
        <begin position="240"/>
        <end position="257"/>
    </location>
</feature>
<accession>A0ABY5J5I8</accession>
<sequence length="580" mass="67503">MRYRKHDKENNITFNSNAFAYFVESQKTKTSSKILPIYRRILIFLLVVLIVIIFVFQNYNLRVDNFSLLWERIKNIFVFDTRSDFLSGPLSGEYVNLWSLSFKYLYYTIKYALVGTFIGFILALVTVTLSYKEINNKYFAYILKGFILVLRAIPELVFIRVFLMTFRDEVSLIFVFIWFSWLWLHKYYIELLEKTNLKSYQISVMQGNSKYVAFKREILPRVQSKITALFLYSFESNIKWSSILGALSLPGIGALIKKGYSSTGEFKQLGIPLFVLVCFIIILEIINVLVKKYLFEGRTKALKIETNLPKNKLYTKLSKQKNIRKIILIVFLLLISAYVIYVLVRTKFLLHNLDAIRAFAGKLFQPNWKVLNFASGDFAVNPLLMLIKCFEFSILSLVIIICLTLLFIRFSSFKISNKYSAFSIRIMCVLMRTVPVIVLFYVFKPIFVSPFFLLIILISSFETGNLVKQMTEAVENLSQNKINNLRLQGYSNNQIYCCFVIPMIKKELTAMLIFYFEIVFRNTLTFSVFVGKELEFGNQIWSTLDNAKSYHPEIAVAYIWLGTIAIIGINLGGQFIKKII</sequence>
<feature type="transmembrane region" description="Helical" evidence="7">
    <location>
        <begin position="104"/>
        <end position="129"/>
    </location>
</feature>